<dbReference type="RefSeq" id="WP_167086108.1">
    <property type="nucleotide sequence ID" value="NZ_WHJG01000005.1"/>
</dbReference>
<organism evidence="4 5">
    <name type="scientific">Massilia frigida</name>
    <dbReference type="NCBI Taxonomy" id="2609281"/>
    <lineage>
        <taxon>Bacteria</taxon>
        <taxon>Pseudomonadati</taxon>
        <taxon>Pseudomonadota</taxon>
        <taxon>Betaproteobacteria</taxon>
        <taxon>Burkholderiales</taxon>
        <taxon>Oxalobacteraceae</taxon>
        <taxon>Telluria group</taxon>
        <taxon>Massilia</taxon>
    </lineage>
</organism>
<comment type="caution">
    <text evidence="4">The sequence shown here is derived from an EMBL/GenBank/DDBJ whole genome shotgun (WGS) entry which is preliminary data.</text>
</comment>
<dbReference type="SMART" id="SM00060">
    <property type="entry name" value="FN3"/>
    <property type="match status" value="2"/>
</dbReference>
<evidence type="ECO:0000256" key="1">
    <source>
        <dbReference type="ARBA" id="ARBA00022729"/>
    </source>
</evidence>
<protein>
    <submittedName>
        <fullName evidence="4">DNRLRE domain-containing protein</fullName>
    </submittedName>
</protein>
<reference evidence="4 5" key="1">
    <citation type="submission" date="2019-10" db="EMBL/GenBank/DDBJ databases">
        <title>Taxonomy of Antarctic Massilia spp.: description of Massilia rubra sp. nov., Massilia aquatica sp. nov., Massilia mucilaginosa sp. nov., Massilia frigida sp. nov. isolated from streams, lakes and regoliths.</title>
        <authorList>
            <person name="Holochova P."/>
            <person name="Sedlacek I."/>
            <person name="Kralova S."/>
            <person name="Maslanova I."/>
            <person name="Busse H.-J."/>
            <person name="Stankova E."/>
            <person name="Vrbovska V."/>
            <person name="Kovarovic V."/>
            <person name="Bartak M."/>
            <person name="Svec P."/>
            <person name="Pantucek R."/>
        </authorList>
    </citation>
    <scope>NUCLEOTIDE SEQUENCE [LARGE SCALE GENOMIC DNA]</scope>
    <source>
        <strain evidence="4 5">CCM 8695</strain>
    </source>
</reference>
<dbReference type="Gene3D" id="2.60.40.380">
    <property type="entry name" value="Purple acid phosphatase-like, N-terminal"/>
    <property type="match status" value="1"/>
</dbReference>
<dbReference type="SUPFAM" id="SSF56300">
    <property type="entry name" value="Metallo-dependent phosphatases"/>
    <property type="match status" value="1"/>
</dbReference>
<keyword evidence="5" id="KW-1185">Reference proteome</keyword>
<dbReference type="CDD" id="cd00063">
    <property type="entry name" value="FN3"/>
    <property type="match status" value="1"/>
</dbReference>
<gene>
    <name evidence="4" type="ORF">F2P44_07655</name>
</gene>
<evidence type="ECO:0000259" key="3">
    <source>
        <dbReference type="PROSITE" id="PS50853"/>
    </source>
</evidence>
<keyword evidence="1 2" id="KW-0732">Signal</keyword>
<feature type="domain" description="Fibronectin type-III" evidence="3">
    <location>
        <begin position="440"/>
        <end position="529"/>
    </location>
</feature>
<dbReference type="Gene3D" id="2.60.40.10">
    <property type="entry name" value="Immunoglobulins"/>
    <property type="match status" value="1"/>
</dbReference>
<dbReference type="InterPro" id="IPR003961">
    <property type="entry name" value="FN3_dom"/>
</dbReference>
<dbReference type="InterPro" id="IPR039331">
    <property type="entry name" value="PAPs-like"/>
</dbReference>
<dbReference type="Proteomes" id="UP000621455">
    <property type="component" value="Unassembled WGS sequence"/>
</dbReference>
<proteinExistence type="predicted"/>
<feature type="domain" description="Fibronectin type-III" evidence="3">
    <location>
        <begin position="30"/>
        <end position="117"/>
    </location>
</feature>
<evidence type="ECO:0000313" key="5">
    <source>
        <dbReference type="Proteomes" id="UP000621455"/>
    </source>
</evidence>
<dbReference type="InterPro" id="IPR015914">
    <property type="entry name" value="PAPs_N"/>
</dbReference>
<dbReference type="InterPro" id="IPR036116">
    <property type="entry name" value="FN3_sf"/>
</dbReference>
<dbReference type="EMBL" id="WHJG01000005">
    <property type="protein sequence ID" value="NHZ79151.1"/>
    <property type="molecule type" value="Genomic_DNA"/>
</dbReference>
<dbReference type="InterPro" id="IPR013783">
    <property type="entry name" value="Ig-like_fold"/>
</dbReference>
<sequence>MLHNRKHGVLKSCVALLVLFSSSLAFAATVVRGPYLQSASSDSITVRWRTDTATDSRVHYGTSSGSLTSPASNAASTTEHVVKLTGLDPNTTYFYNVGSSSAVQAGDSTYFFKTSPTAGTAVPTRIWVIGDAGTGSAGQAAVYNAYRNYTGSRYTDFWMMLGDNAYNSGTDAEYQTKMFNVYPEMMRQSPLWATIGNHDGVSADSATQSGPYYDIHTFPKNAEAGGVASGTEAYYSFNYGNIHVIVLDSNETSRSTTGAMMNWLKADLANVTATWLIAIWHHPPYTKGSHNSDTETNMIEMRQNFLPILENYGVDLVLAGHSHSYERSKFIDGHYGLSSSYNSSFEINGGSGRVDATGAYTKTASLPHSGAVYSVVGASGQVSGGLLNHPAMFLSLNELGSMVIDVSSQTLDIKYLNNNGTMRDYFTISKSTTPPAIPAAPGGLTATAASSSAINVTWTDNANNETGFDIERSTDNVNWAALAPVGSNIQSYGNTGLAASTSYSYRVRAKNSAGNSAYSNVANATTLAAGSTTVTLDLRDGLNGYTGTQDTYVASGATGSSFGTSAAVRADGSDSTNGELVSLLKWSVTGIPSTATVKSVRVKLQTFNPSAGTYRLYARTSAWTESTATWANANVAGSQGTEIGNFVPSVNGLQTITLNSAGISVVQGWLNGTVANNGLTVRSPSSDGVDFRASEYGTVSQRPTLSITYQN</sequence>
<accession>A0ABX0N7B2</accession>
<dbReference type="InterPro" id="IPR029052">
    <property type="entry name" value="Metallo-depent_PP-like"/>
</dbReference>
<dbReference type="Pfam" id="PF00041">
    <property type="entry name" value="fn3"/>
    <property type="match status" value="1"/>
</dbReference>
<dbReference type="Pfam" id="PF00149">
    <property type="entry name" value="Metallophos"/>
    <property type="match status" value="1"/>
</dbReference>
<dbReference type="Pfam" id="PF16656">
    <property type="entry name" value="Pur_ac_phosph_N"/>
    <property type="match status" value="1"/>
</dbReference>
<name>A0ABX0N7B2_9BURK</name>
<dbReference type="InterPro" id="IPR004843">
    <property type="entry name" value="Calcineurin-like_PHP"/>
</dbReference>
<dbReference type="PANTHER" id="PTHR22953">
    <property type="entry name" value="ACID PHOSPHATASE RELATED"/>
    <property type="match status" value="1"/>
</dbReference>
<dbReference type="PROSITE" id="PS50853">
    <property type="entry name" value="FN3"/>
    <property type="match status" value="2"/>
</dbReference>
<dbReference type="PANTHER" id="PTHR22953:SF153">
    <property type="entry name" value="PURPLE ACID PHOSPHATASE"/>
    <property type="match status" value="1"/>
</dbReference>
<evidence type="ECO:0000313" key="4">
    <source>
        <dbReference type="EMBL" id="NHZ79151.1"/>
    </source>
</evidence>
<dbReference type="NCBIfam" id="NF033679">
    <property type="entry name" value="DNRLRE_dom"/>
    <property type="match status" value="1"/>
</dbReference>
<evidence type="ECO:0000256" key="2">
    <source>
        <dbReference type="SAM" id="SignalP"/>
    </source>
</evidence>
<feature type="chain" id="PRO_5045932039" evidence="2">
    <location>
        <begin position="28"/>
        <end position="711"/>
    </location>
</feature>
<feature type="signal peptide" evidence="2">
    <location>
        <begin position="1"/>
        <end position="27"/>
    </location>
</feature>
<dbReference type="Gene3D" id="3.60.21.10">
    <property type="match status" value="1"/>
</dbReference>
<dbReference type="SUPFAM" id="SSF49265">
    <property type="entry name" value="Fibronectin type III"/>
    <property type="match status" value="1"/>
</dbReference>